<protein>
    <recommendedName>
        <fullName evidence="8">Major facilitator superfamily (MFS) profile domain-containing protein</fullName>
    </recommendedName>
</protein>
<keyword evidence="6 7" id="KW-0472">Membrane</keyword>
<name>A0A1V1P7J1_9BACT</name>
<comment type="caution">
    <text evidence="9">The sequence shown here is derived from an EMBL/GenBank/DDBJ whole genome shotgun (WGS) entry which is preliminary data.</text>
</comment>
<reference evidence="10" key="1">
    <citation type="submission" date="2012-11" db="EMBL/GenBank/DDBJ databases">
        <authorList>
            <person name="Lucero-Rivera Y.E."/>
            <person name="Tovar-Ramirez D."/>
        </authorList>
    </citation>
    <scope>NUCLEOTIDE SEQUENCE [LARGE SCALE GENOMIC DNA]</scope>
    <source>
        <strain evidence="10">Araruama</strain>
    </source>
</reference>
<evidence type="ECO:0000256" key="5">
    <source>
        <dbReference type="ARBA" id="ARBA00022989"/>
    </source>
</evidence>
<organism evidence="9 10">
    <name type="scientific">Candidatus Magnetoglobus multicellularis str. Araruama</name>
    <dbReference type="NCBI Taxonomy" id="890399"/>
    <lineage>
        <taxon>Bacteria</taxon>
        <taxon>Pseudomonadati</taxon>
        <taxon>Thermodesulfobacteriota</taxon>
        <taxon>Desulfobacteria</taxon>
        <taxon>Desulfobacterales</taxon>
        <taxon>Desulfobacteraceae</taxon>
        <taxon>Candidatus Magnetoglobus</taxon>
    </lineage>
</organism>
<feature type="transmembrane region" description="Helical" evidence="7">
    <location>
        <begin position="7"/>
        <end position="24"/>
    </location>
</feature>
<dbReference type="InterPro" id="IPR036259">
    <property type="entry name" value="MFS_trans_sf"/>
</dbReference>
<dbReference type="Proteomes" id="UP000189670">
    <property type="component" value="Unassembled WGS sequence"/>
</dbReference>
<evidence type="ECO:0000256" key="3">
    <source>
        <dbReference type="ARBA" id="ARBA00022475"/>
    </source>
</evidence>
<feature type="transmembrane region" description="Helical" evidence="7">
    <location>
        <begin position="64"/>
        <end position="84"/>
    </location>
</feature>
<gene>
    <name evidence="9" type="ORF">OMM_02922</name>
</gene>
<dbReference type="GO" id="GO:0022857">
    <property type="term" value="F:transmembrane transporter activity"/>
    <property type="evidence" value="ECO:0007669"/>
    <property type="project" value="InterPro"/>
</dbReference>
<keyword evidence="3" id="KW-1003">Cell membrane</keyword>
<accession>A0A1V1P7J1</accession>
<dbReference type="AlphaFoldDB" id="A0A1V1P7J1"/>
<evidence type="ECO:0000259" key="8">
    <source>
        <dbReference type="PROSITE" id="PS50850"/>
    </source>
</evidence>
<dbReference type="InterPro" id="IPR011701">
    <property type="entry name" value="MFS"/>
</dbReference>
<evidence type="ECO:0000256" key="4">
    <source>
        <dbReference type="ARBA" id="ARBA00022692"/>
    </source>
</evidence>
<dbReference type="Pfam" id="PF07690">
    <property type="entry name" value="MFS_1"/>
    <property type="match status" value="1"/>
</dbReference>
<dbReference type="PANTHER" id="PTHR23517">
    <property type="entry name" value="RESISTANCE PROTEIN MDTM, PUTATIVE-RELATED-RELATED"/>
    <property type="match status" value="1"/>
</dbReference>
<evidence type="ECO:0000256" key="6">
    <source>
        <dbReference type="ARBA" id="ARBA00023136"/>
    </source>
</evidence>
<evidence type="ECO:0000256" key="2">
    <source>
        <dbReference type="ARBA" id="ARBA00022448"/>
    </source>
</evidence>
<feature type="transmembrane region" description="Helical" evidence="7">
    <location>
        <begin position="125"/>
        <end position="151"/>
    </location>
</feature>
<keyword evidence="5 7" id="KW-1133">Transmembrane helix</keyword>
<dbReference type="GO" id="GO:0005886">
    <property type="term" value="C:plasma membrane"/>
    <property type="evidence" value="ECO:0007669"/>
    <property type="project" value="UniProtKB-SubCell"/>
</dbReference>
<feature type="transmembrane region" description="Helical" evidence="7">
    <location>
        <begin position="36"/>
        <end position="57"/>
    </location>
</feature>
<dbReference type="InterPro" id="IPR020846">
    <property type="entry name" value="MFS_dom"/>
</dbReference>
<evidence type="ECO:0000256" key="7">
    <source>
        <dbReference type="SAM" id="Phobius"/>
    </source>
</evidence>
<sequence>MGLFTYRMAYTTCIGIIWGFLPVFANTAFDLTPSEIGILIMLGVFTSGLFHVPMGYISDRVDRSIMIVLGGAIVALSLFSMVLATGFWSLFAINCVFGIGGGISMPAVMGCAVTEGNKTQVMGSVMAFLTMGHSLGMMVGALLAGIIMDMAQLQTSFYIGGWIMVVALMMFFLCLKDSNK</sequence>
<dbReference type="SUPFAM" id="SSF103473">
    <property type="entry name" value="MFS general substrate transporter"/>
    <property type="match status" value="1"/>
</dbReference>
<evidence type="ECO:0000313" key="10">
    <source>
        <dbReference type="Proteomes" id="UP000189670"/>
    </source>
</evidence>
<dbReference type="InterPro" id="IPR050171">
    <property type="entry name" value="MFS_Transporters"/>
</dbReference>
<keyword evidence="2" id="KW-0813">Transport</keyword>
<dbReference type="PANTHER" id="PTHR23517:SF3">
    <property type="entry name" value="INTEGRAL MEMBRANE TRANSPORT PROTEIN"/>
    <property type="match status" value="1"/>
</dbReference>
<feature type="domain" description="Major facilitator superfamily (MFS) profile" evidence="8">
    <location>
        <begin position="1"/>
        <end position="180"/>
    </location>
</feature>
<dbReference type="PROSITE" id="PS50850">
    <property type="entry name" value="MFS"/>
    <property type="match status" value="1"/>
</dbReference>
<dbReference type="EMBL" id="ATBP01000356">
    <property type="protein sequence ID" value="ETR70869.1"/>
    <property type="molecule type" value="Genomic_DNA"/>
</dbReference>
<feature type="transmembrane region" description="Helical" evidence="7">
    <location>
        <begin position="90"/>
        <end position="113"/>
    </location>
</feature>
<proteinExistence type="predicted"/>
<evidence type="ECO:0000313" key="9">
    <source>
        <dbReference type="EMBL" id="ETR70869.1"/>
    </source>
</evidence>
<dbReference type="Gene3D" id="1.20.1250.20">
    <property type="entry name" value="MFS general substrate transporter like domains"/>
    <property type="match status" value="1"/>
</dbReference>
<comment type="subcellular location">
    <subcellularLocation>
        <location evidence="1">Cell membrane</location>
        <topology evidence="1">Multi-pass membrane protein</topology>
    </subcellularLocation>
</comment>
<evidence type="ECO:0000256" key="1">
    <source>
        <dbReference type="ARBA" id="ARBA00004651"/>
    </source>
</evidence>
<keyword evidence="4 7" id="KW-0812">Transmembrane</keyword>
<feature type="transmembrane region" description="Helical" evidence="7">
    <location>
        <begin position="157"/>
        <end position="175"/>
    </location>
</feature>